<proteinExistence type="predicted"/>
<gene>
    <name evidence="1" type="ORF">Ga0074812_14841</name>
</gene>
<evidence type="ECO:0000313" key="2">
    <source>
        <dbReference type="Proteomes" id="UP000198802"/>
    </source>
</evidence>
<protein>
    <submittedName>
        <fullName evidence="1">Protein gp37</fullName>
    </submittedName>
</protein>
<dbReference type="AlphaFoldDB" id="A0A0S4R058"/>
<organism evidence="1 2">
    <name type="scientific">Parafrankia irregularis</name>
    <dbReference type="NCBI Taxonomy" id="795642"/>
    <lineage>
        <taxon>Bacteria</taxon>
        <taxon>Bacillati</taxon>
        <taxon>Actinomycetota</taxon>
        <taxon>Actinomycetes</taxon>
        <taxon>Frankiales</taxon>
        <taxon>Frankiaceae</taxon>
        <taxon>Parafrankia</taxon>
    </lineage>
</organism>
<keyword evidence="2" id="KW-1185">Reference proteome</keyword>
<dbReference type="RefSeq" id="WP_091286398.1">
    <property type="nucleotide sequence ID" value="NZ_FAOZ01000048.1"/>
</dbReference>
<dbReference type="InterPro" id="IPR011101">
    <property type="entry name" value="DUF5131"/>
</dbReference>
<reference evidence="2" key="1">
    <citation type="submission" date="2015-11" db="EMBL/GenBank/DDBJ databases">
        <authorList>
            <person name="Varghese N."/>
        </authorList>
    </citation>
    <scope>NUCLEOTIDE SEQUENCE [LARGE SCALE GENOMIC DNA]</scope>
    <source>
        <strain evidence="2">DSM 45899</strain>
    </source>
</reference>
<accession>A0A0S4R058</accession>
<dbReference type="Pfam" id="PF07505">
    <property type="entry name" value="DUF5131"/>
    <property type="match status" value="1"/>
</dbReference>
<dbReference type="EMBL" id="FAOZ01000048">
    <property type="protein sequence ID" value="CUU60841.1"/>
    <property type="molecule type" value="Genomic_DNA"/>
</dbReference>
<name>A0A0S4R058_9ACTN</name>
<dbReference type="Proteomes" id="UP000198802">
    <property type="component" value="Unassembled WGS sequence"/>
</dbReference>
<sequence length="303" mass="33123">MSDRSGIEWTEATWNPTTGCDQVSAGCDHCYALTLAGRLKAMGSPKYQTDGDPRTSGPGFGVAMHAAALDLPHRWRRGRRVFVNSMSDLFHRDVTDEYIARVFAVMAATPQHTYQVLTKRPARARTLLSWPGFAALVQAVLDADGWPGQLVLPLPNVWLGVSAEDQRWADIRLPQLLDTPAAVRWVSAEPLLGPVDLTRWLGLPGRLCGPVPASPGDLAVVRDWLRHLGARRGIDWVVAGGESGPTPRPADPDWARALRDQCTAAAVPFLFKQWGGRTPKSGGRELDGRIWEQMPSTAPAVSR</sequence>
<evidence type="ECO:0000313" key="1">
    <source>
        <dbReference type="EMBL" id="CUU60841.1"/>
    </source>
</evidence>